<dbReference type="GO" id="GO:0003676">
    <property type="term" value="F:nucleic acid binding"/>
    <property type="evidence" value="ECO:0007669"/>
    <property type="project" value="InterPro"/>
</dbReference>
<dbReference type="GO" id="GO:0005634">
    <property type="term" value="C:nucleus"/>
    <property type="evidence" value="ECO:0007669"/>
    <property type="project" value="TreeGrafter"/>
</dbReference>
<dbReference type="InterPro" id="IPR036397">
    <property type="entry name" value="RNaseH_sf"/>
</dbReference>
<dbReference type="SUPFAM" id="SSF53098">
    <property type="entry name" value="Ribonuclease H-like"/>
    <property type="match status" value="1"/>
</dbReference>
<protein>
    <recommendedName>
        <fullName evidence="2">Gfd2/YDR514C-like C-terminal domain-containing protein</fullName>
    </recommendedName>
</protein>
<sequence>MNSLPHIKPKSSPFILINNKSNAFRDKYTFYPDFPKPSLSFNNTNGSRSFLKPRGLLIKKRNRSFQFEPVEHKSYSKPYRKSDPHFKRDLTLSKKSRTVLSSSDSEKDFFSKNPSSKKRNKPLDTSLPKSISLSPAPRTSKLNIRESVESSNKLISQNLVSKKFQVPSFQKYSSLAETSSDKDPKPFKNYLSKSRNFSMLNNPVSQESEKKDPINSDWDASSKNVGSFYEIDTNPVNHSAVSRSNEVDEYDLGWPGAESYSDFSNNKDNSSTSDLPWPNMRTDVTTDANHAVVYLNKPKSKLPHLLNQIKSNISNDFSAKKNIDLTNSSLEKIKKITPVSTGDLENWCFIHEAVRIWTKDCKKASSKSIIKNKLYSPKFYVCDHKQFAIASPESSETRNIAVDWASLNLVKAELENETQEKLSTISQSAMSNLEICRFPNFNAYFNTKKRVTNTNNALLKKEKTNSILRQIIFQWHKLKKATSLKSNGFVAIDCEVWEQNHNYLTEVGWAMYDNKQDKYLSRHYIIAEHYYLENKRYVQDRRDNFMFGNSVVAPLQAALKKLVEDIISITPAIIIGHDMALDLRILKKHGIDFESRSSFVRNIRSSFGYNFSYPIVDTSIMYMGLVSSISQKPSLSAILKHYKLSASFPHNAGNDAVYTMFAFNKMIRDEIPTELGKPSDALLNDLSDLSMPSTILGKSSSKSEANEPHFNKFNKAVNTSSKDTVLTYEKLRQIPSFKNPNQNSAGNNLEDPNYLENYDSNDEVIPADKPIVLNDESVRELDALFGFEM</sequence>
<proteinExistence type="predicted"/>
<dbReference type="Pfam" id="PF21762">
    <property type="entry name" value="DEDDh_C"/>
    <property type="match status" value="1"/>
</dbReference>
<name>A0A2T9ZIR3_9FUNG</name>
<feature type="domain" description="Gfd2/YDR514C-like C-terminal" evidence="2">
    <location>
        <begin position="489"/>
        <end position="666"/>
    </location>
</feature>
<dbReference type="AlphaFoldDB" id="A0A2T9ZIR3"/>
<dbReference type="STRING" id="133381.A0A2T9ZIR3"/>
<feature type="region of interest" description="Disordered" evidence="1">
    <location>
        <begin position="69"/>
        <end position="144"/>
    </location>
</feature>
<dbReference type="InterPro" id="IPR048519">
    <property type="entry name" value="Gfd2/YDR514C-like_C"/>
</dbReference>
<comment type="caution">
    <text evidence="3">The sequence shown here is derived from an EMBL/GenBank/DDBJ whole genome shotgun (WGS) entry which is preliminary data.</text>
</comment>
<feature type="compositionally biased region" description="Basic and acidic residues" evidence="1">
    <location>
        <begin position="69"/>
        <end position="92"/>
    </location>
</feature>
<dbReference type="InterPro" id="IPR012337">
    <property type="entry name" value="RNaseH-like_sf"/>
</dbReference>
<dbReference type="PANTHER" id="PTHR28083:SF1">
    <property type="entry name" value="GOOD FOR FULL DBP5 ACTIVITY PROTEIN 2"/>
    <property type="match status" value="1"/>
</dbReference>
<evidence type="ECO:0000256" key="1">
    <source>
        <dbReference type="SAM" id="MobiDB-lite"/>
    </source>
</evidence>
<evidence type="ECO:0000259" key="2">
    <source>
        <dbReference type="Pfam" id="PF21762"/>
    </source>
</evidence>
<keyword evidence="4" id="KW-1185">Reference proteome</keyword>
<evidence type="ECO:0000313" key="4">
    <source>
        <dbReference type="Proteomes" id="UP000245609"/>
    </source>
</evidence>
<accession>A0A2T9ZIR3</accession>
<dbReference type="PANTHER" id="PTHR28083">
    <property type="entry name" value="GOOD FOR FULL DBP5 ACTIVITY PROTEIN 2"/>
    <property type="match status" value="1"/>
</dbReference>
<dbReference type="Proteomes" id="UP000245609">
    <property type="component" value="Unassembled WGS sequence"/>
</dbReference>
<dbReference type="OrthoDB" id="5953249at2759"/>
<dbReference type="InterPro" id="IPR040151">
    <property type="entry name" value="Gfd2/YDR514C-like"/>
</dbReference>
<dbReference type="EMBL" id="MBFS01000119">
    <property type="protein sequence ID" value="PVV04469.1"/>
    <property type="molecule type" value="Genomic_DNA"/>
</dbReference>
<organism evidence="3 4">
    <name type="scientific">Smittium megazygosporum</name>
    <dbReference type="NCBI Taxonomy" id="133381"/>
    <lineage>
        <taxon>Eukaryota</taxon>
        <taxon>Fungi</taxon>
        <taxon>Fungi incertae sedis</taxon>
        <taxon>Zoopagomycota</taxon>
        <taxon>Kickxellomycotina</taxon>
        <taxon>Harpellomycetes</taxon>
        <taxon>Harpellales</taxon>
        <taxon>Legeriomycetaceae</taxon>
        <taxon>Smittium</taxon>
    </lineage>
</organism>
<dbReference type="Gene3D" id="3.30.420.10">
    <property type="entry name" value="Ribonuclease H-like superfamily/Ribonuclease H"/>
    <property type="match status" value="1"/>
</dbReference>
<reference evidence="3 4" key="1">
    <citation type="journal article" date="2018" name="MBio">
        <title>Comparative Genomics Reveals the Core Gene Toolbox for the Fungus-Insect Symbiosis.</title>
        <authorList>
            <person name="Wang Y."/>
            <person name="Stata M."/>
            <person name="Wang W."/>
            <person name="Stajich J.E."/>
            <person name="White M.M."/>
            <person name="Moncalvo J.M."/>
        </authorList>
    </citation>
    <scope>NUCLEOTIDE SEQUENCE [LARGE SCALE GENOMIC DNA]</scope>
    <source>
        <strain evidence="3 4">SC-DP-2</strain>
    </source>
</reference>
<gene>
    <name evidence="3" type="ORF">BB560_001036</name>
</gene>
<evidence type="ECO:0000313" key="3">
    <source>
        <dbReference type="EMBL" id="PVV04469.1"/>
    </source>
</evidence>